<dbReference type="AlphaFoldDB" id="A0A2N5N6V1"/>
<evidence type="ECO:0000313" key="4">
    <source>
        <dbReference type="Proteomes" id="UP000234789"/>
    </source>
</evidence>
<evidence type="ECO:0000256" key="1">
    <source>
        <dbReference type="SAM" id="MobiDB-lite"/>
    </source>
</evidence>
<organism evidence="3 4">
    <name type="scientific">Paenibacillus pasadenensis</name>
    <dbReference type="NCBI Taxonomy" id="217090"/>
    <lineage>
        <taxon>Bacteria</taxon>
        <taxon>Bacillati</taxon>
        <taxon>Bacillota</taxon>
        <taxon>Bacilli</taxon>
        <taxon>Bacillales</taxon>
        <taxon>Paenibacillaceae</taxon>
        <taxon>Paenibacillus</taxon>
    </lineage>
</organism>
<protein>
    <submittedName>
        <fullName evidence="3">Uncharacterized protein</fullName>
    </submittedName>
</protein>
<feature type="transmembrane region" description="Helical" evidence="2">
    <location>
        <begin position="6"/>
        <end position="28"/>
    </location>
</feature>
<evidence type="ECO:0000256" key="2">
    <source>
        <dbReference type="SAM" id="Phobius"/>
    </source>
</evidence>
<keyword evidence="4" id="KW-1185">Reference proteome</keyword>
<dbReference type="Proteomes" id="UP000234789">
    <property type="component" value="Unassembled WGS sequence"/>
</dbReference>
<feature type="compositionally biased region" description="Basic and acidic residues" evidence="1">
    <location>
        <begin position="51"/>
        <end position="60"/>
    </location>
</feature>
<keyword evidence="2" id="KW-0472">Membrane</keyword>
<proteinExistence type="predicted"/>
<name>A0A2N5N6V1_9BACL</name>
<gene>
    <name evidence="3" type="ORF">B8V81_4512</name>
</gene>
<keyword evidence="2" id="KW-1133">Transmembrane helix</keyword>
<comment type="caution">
    <text evidence="3">The sequence shown here is derived from an EMBL/GenBank/DDBJ whole genome shotgun (WGS) entry which is preliminary data.</text>
</comment>
<accession>A0A2N5N6V1</accession>
<sequence length="68" mass="8042">MLLYVLFFLGPFGIYSLGMALFLGFARLSLSLLEERPRWTLPYRRRKSRRKSEAGRRETGKPTSSFRR</sequence>
<evidence type="ECO:0000313" key="3">
    <source>
        <dbReference type="EMBL" id="PLT46081.1"/>
    </source>
</evidence>
<reference evidence="3 4" key="1">
    <citation type="submission" date="2017-05" db="EMBL/GenBank/DDBJ databases">
        <title>Functional genome analysis of Paenibacillus pasadenensis strain R16: insights on endophytic life style and antifungal activity.</title>
        <authorList>
            <person name="Passera A."/>
            <person name="Marcolungo L."/>
            <person name="Casati P."/>
            <person name="Brasca M."/>
            <person name="Quaglino F."/>
            <person name="Delledonne M."/>
        </authorList>
    </citation>
    <scope>NUCLEOTIDE SEQUENCE [LARGE SCALE GENOMIC DNA]</scope>
    <source>
        <strain evidence="3 4">R16</strain>
    </source>
</reference>
<keyword evidence="2" id="KW-0812">Transmembrane</keyword>
<dbReference type="EMBL" id="NFEZ01000004">
    <property type="protein sequence ID" value="PLT46081.1"/>
    <property type="molecule type" value="Genomic_DNA"/>
</dbReference>
<feature type="region of interest" description="Disordered" evidence="1">
    <location>
        <begin position="44"/>
        <end position="68"/>
    </location>
</feature>